<dbReference type="Proteomes" id="UP000216113">
    <property type="component" value="Unassembled WGS sequence"/>
</dbReference>
<dbReference type="RefSeq" id="WP_095030943.1">
    <property type="nucleotide sequence ID" value="NZ_NQKL01000024.1"/>
</dbReference>
<comment type="caution">
    <text evidence="2">The sequence shown here is derived from an EMBL/GenBank/DDBJ whole genome shotgun (WGS) entry which is preliminary data.</text>
</comment>
<evidence type="ECO:0000256" key="1">
    <source>
        <dbReference type="SAM" id="Phobius"/>
    </source>
</evidence>
<evidence type="ECO:0000313" key="2">
    <source>
        <dbReference type="EMBL" id="OZY39710.1"/>
    </source>
</evidence>
<feature type="transmembrane region" description="Helical" evidence="1">
    <location>
        <begin position="100"/>
        <end position="124"/>
    </location>
</feature>
<keyword evidence="1" id="KW-0472">Membrane</keyword>
<protein>
    <submittedName>
        <fullName evidence="2">Uncharacterized protein</fullName>
    </submittedName>
</protein>
<organism evidence="2 3">
    <name type="scientific">Pseudomonas fragi</name>
    <dbReference type="NCBI Taxonomy" id="296"/>
    <lineage>
        <taxon>Bacteria</taxon>
        <taxon>Pseudomonadati</taxon>
        <taxon>Pseudomonadota</taxon>
        <taxon>Gammaproteobacteria</taxon>
        <taxon>Pseudomonadales</taxon>
        <taxon>Pseudomonadaceae</taxon>
        <taxon>Pseudomonas</taxon>
    </lineage>
</organism>
<keyword evidence="1" id="KW-0812">Transmembrane</keyword>
<accession>A0A266LPX1</accession>
<dbReference type="EMBL" id="NQKL01000024">
    <property type="protein sequence ID" value="OZY39710.1"/>
    <property type="molecule type" value="Genomic_DNA"/>
</dbReference>
<sequence>MAKDPTTAREALAVQMMEDIDALVRRLEEVDGELGAKLDQAIKDGAAKALLQTRLNFESMMETQQVALLKAGREAAARIGNELNRSSAPLILAAGGLRRWFLAFTLTALVSAIVAGAVGALIGYRLATM</sequence>
<name>A0A266LPX1_PSEFR</name>
<keyword evidence="1" id="KW-1133">Transmembrane helix</keyword>
<evidence type="ECO:0000313" key="3">
    <source>
        <dbReference type="Proteomes" id="UP000216113"/>
    </source>
</evidence>
<reference evidence="2 3" key="1">
    <citation type="submission" date="2017-08" db="EMBL/GenBank/DDBJ databases">
        <title>Genomic and metabolic characterisation of spoilage-associated Pseudomonas species.</title>
        <authorList>
            <person name="Stanborough T."/>
            <person name="Fegan N."/>
            <person name="Powell S.M."/>
            <person name="Singh T."/>
            <person name="Tamplin M.L."/>
            <person name="Chandry P.S."/>
        </authorList>
    </citation>
    <scope>NUCLEOTIDE SEQUENCE [LARGE SCALE GENOMIC DNA]</scope>
    <source>
        <strain evidence="2 3">F1820</strain>
    </source>
</reference>
<dbReference type="AlphaFoldDB" id="A0A266LPX1"/>
<gene>
    <name evidence="2" type="ORF">CJF43_21875</name>
</gene>
<proteinExistence type="predicted"/>